<evidence type="ECO:0000313" key="3">
    <source>
        <dbReference type="Proteomes" id="UP000315295"/>
    </source>
</evidence>
<feature type="region of interest" description="Disordered" evidence="1">
    <location>
        <begin position="1"/>
        <end position="32"/>
    </location>
</feature>
<sequence>MESLAKLHHRRLPSSPPTQCKSSPSNRRSNPSICFVVSSAPEALSLSHQVTVPDRRKLDHRRSQIGTVNHHRGHLQHVLEPSRRSPNLDIRKQRNFGRDVEKVVDKKKSNGADEVIAEAAHGVDLDGDLGHLA</sequence>
<comment type="caution">
    <text evidence="2">The sequence shown here is derived from an EMBL/GenBank/DDBJ whole genome shotgun (WGS) entry which is preliminary data.</text>
</comment>
<accession>A0A540KFD5</accession>
<feature type="region of interest" description="Disordered" evidence="1">
    <location>
        <begin position="47"/>
        <end position="87"/>
    </location>
</feature>
<dbReference type="Proteomes" id="UP000315295">
    <property type="component" value="Unassembled WGS sequence"/>
</dbReference>
<reference evidence="2 3" key="1">
    <citation type="journal article" date="2019" name="G3 (Bethesda)">
        <title>Sequencing of a Wild Apple (Malus baccata) Genome Unravels the Differences Between Cultivated and Wild Apple Species Regarding Disease Resistance and Cold Tolerance.</title>
        <authorList>
            <person name="Chen X."/>
        </authorList>
    </citation>
    <scope>NUCLEOTIDE SEQUENCE [LARGE SCALE GENOMIC DNA]</scope>
    <source>
        <strain evidence="3">cv. Shandingzi</strain>
        <tissue evidence="2">Leaves</tissue>
    </source>
</reference>
<feature type="compositionally biased region" description="Low complexity" evidence="1">
    <location>
        <begin position="22"/>
        <end position="32"/>
    </location>
</feature>
<evidence type="ECO:0000256" key="1">
    <source>
        <dbReference type="SAM" id="MobiDB-lite"/>
    </source>
</evidence>
<name>A0A540KFD5_MALBA</name>
<keyword evidence="3" id="KW-1185">Reference proteome</keyword>
<protein>
    <submittedName>
        <fullName evidence="2">Uncharacterized protein</fullName>
    </submittedName>
</protein>
<proteinExistence type="predicted"/>
<feature type="compositionally biased region" description="Basic residues" evidence="1">
    <location>
        <begin position="1"/>
        <end position="12"/>
    </location>
</feature>
<dbReference type="AlphaFoldDB" id="A0A540KFD5"/>
<evidence type="ECO:0000313" key="2">
    <source>
        <dbReference type="EMBL" id="TQD72943.1"/>
    </source>
</evidence>
<gene>
    <name evidence="2" type="ORF">C1H46_041522</name>
</gene>
<organism evidence="2 3">
    <name type="scientific">Malus baccata</name>
    <name type="common">Siberian crab apple</name>
    <name type="synonym">Pyrus baccata</name>
    <dbReference type="NCBI Taxonomy" id="106549"/>
    <lineage>
        <taxon>Eukaryota</taxon>
        <taxon>Viridiplantae</taxon>
        <taxon>Streptophyta</taxon>
        <taxon>Embryophyta</taxon>
        <taxon>Tracheophyta</taxon>
        <taxon>Spermatophyta</taxon>
        <taxon>Magnoliopsida</taxon>
        <taxon>eudicotyledons</taxon>
        <taxon>Gunneridae</taxon>
        <taxon>Pentapetalae</taxon>
        <taxon>rosids</taxon>
        <taxon>fabids</taxon>
        <taxon>Rosales</taxon>
        <taxon>Rosaceae</taxon>
        <taxon>Amygdaloideae</taxon>
        <taxon>Maleae</taxon>
        <taxon>Malus</taxon>
    </lineage>
</organism>
<dbReference type="EMBL" id="VIEB01001348">
    <property type="protein sequence ID" value="TQD72943.1"/>
    <property type="molecule type" value="Genomic_DNA"/>
</dbReference>